<organism evidence="2 3">
    <name type="scientific">Hoeflea prorocentri</name>
    <dbReference type="NCBI Taxonomy" id="1922333"/>
    <lineage>
        <taxon>Bacteria</taxon>
        <taxon>Pseudomonadati</taxon>
        <taxon>Pseudomonadota</taxon>
        <taxon>Alphaproteobacteria</taxon>
        <taxon>Hyphomicrobiales</taxon>
        <taxon>Rhizobiaceae</taxon>
        <taxon>Hoeflea</taxon>
    </lineage>
</organism>
<dbReference type="EMBL" id="JAPJZI010000001">
    <property type="protein sequence ID" value="MDA5398462.1"/>
    <property type="molecule type" value="Genomic_DNA"/>
</dbReference>
<gene>
    <name evidence="2" type="ORF">OQ273_07760</name>
</gene>
<protein>
    <submittedName>
        <fullName evidence="2">Phasin family protein</fullName>
    </submittedName>
</protein>
<dbReference type="AlphaFoldDB" id="A0A9X3UHA1"/>
<sequence length="118" mass="12922">MFSFEDANKYGKDAMENMLKSYSAMAQGMQTLTTEATDYSKKSYEDNAAVVEQLFGAKTLEKAFEIQSDHAKSSYEGFVAQATKMSEIYADLARKAYEPYEAAVATPAPAAKKASNAD</sequence>
<keyword evidence="3" id="KW-1185">Reference proteome</keyword>
<comment type="caution">
    <text evidence="2">The sequence shown here is derived from an EMBL/GenBank/DDBJ whole genome shotgun (WGS) entry which is preliminary data.</text>
</comment>
<feature type="domain" description="Phasin" evidence="1">
    <location>
        <begin position="5"/>
        <end position="103"/>
    </location>
</feature>
<evidence type="ECO:0000313" key="3">
    <source>
        <dbReference type="Proteomes" id="UP001151234"/>
    </source>
</evidence>
<name>A0A9X3UHA1_9HYPH</name>
<accession>A0A9X3UHA1</accession>
<reference evidence="2" key="1">
    <citation type="submission" date="2022-11" db="EMBL/GenBank/DDBJ databases">
        <title>Draft genome sequence of Hoeflea poritis E7-10 and Hoeflea prorocentri PM5-8, separated from scleractinian coral Porites lutea and marine dinoflagellate.</title>
        <authorList>
            <person name="Zhang G."/>
            <person name="Wei Q."/>
            <person name="Cai L."/>
        </authorList>
    </citation>
    <scope>NUCLEOTIDE SEQUENCE</scope>
    <source>
        <strain evidence="2">PM5-8</strain>
    </source>
</reference>
<dbReference type="Pfam" id="PF09361">
    <property type="entry name" value="Phasin_2"/>
    <property type="match status" value="1"/>
</dbReference>
<evidence type="ECO:0000259" key="1">
    <source>
        <dbReference type="Pfam" id="PF09361"/>
    </source>
</evidence>
<evidence type="ECO:0000313" key="2">
    <source>
        <dbReference type="EMBL" id="MDA5398462.1"/>
    </source>
</evidence>
<dbReference type="InterPro" id="IPR018968">
    <property type="entry name" value="Phasin"/>
</dbReference>
<proteinExistence type="predicted"/>
<dbReference type="Proteomes" id="UP001151234">
    <property type="component" value="Unassembled WGS sequence"/>
</dbReference>
<dbReference type="RefSeq" id="WP_267989882.1">
    <property type="nucleotide sequence ID" value="NZ_JAPJZI010000001.1"/>
</dbReference>